<protein>
    <submittedName>
        <fullName evidence="1">3'-5' RNA exonuclease complex component</fullName>
        <ecNumber evidence="1">3.1.13.1</ecNumber>
    </submittedName>
</protein>
<evidence type="ECO:0000313" key="1">
    <source>
        <dbReference type="EMBL" id="KAJ2795903.1"/>
    </source>
</evidence>
<keyword evidence="1" id="KW-0269">Exonuclease</keyword>
<sequence length="433" mass="48334">ELARRHFDFRVRAGSFTRLLPNLDISVNNGRVVPRPTFLMERPTFLNSPHNKSRFNPLEFPKITTSYSSVVISPAHSMVSEMMIISGRVASRYAYEHGPGTGSHGDLTANDAGVITGERGVPMLFRSQSMPNLDALSGVAQGLPLGVEGLSATEAQSARAVWDAVLAQARRSDGIVDSKLFDEVRHMLNPSILSSTPGPHTIMGLHDKYGYTRITSPIRRMDDLVGHWQLKAQLLADHTGSKDRRPWYWNHYDIERLAPTVFRRAQQIEKASRMDTEFWILTLMRRMESEARRGKLQVPPEGFYDANSPLYFDTPWAYYNMASPGPLTWTAMVDNRDESRPFISLVIAGLGVRAMLTPRPLDPVLLPFAGTKVRVQIIGLDPANSMLMVKLAPQEYQPVETPKFWGSTSAANMMFSGFHLGRTPPEDAQQAAA</sequence>
<keyword evidence="2" id="KW-1185">Reference proteome</keyword>
<reference evidence="1" key="1">
    <citation type="submission" date="2022-07" db="EMBL/GenBank/DDBJ databases">
        <title>Phylogenomic reconstructions and comparative analyses of Kickxellomycotina fungi.</title>
        <authorList>
            <person name="Reynolds N.K."/>
            <person name="Stajich J.E."/>
            <person name="Barry K."/>
            <person name="Grigoriev I.V."/>
            <person name="Crous P."/>
            <person name="Smith M.E."/>
        </authorList>
    </citation>
    <scope>NUCLEOTIDE SEQUENCE</scope>
    <source>
        <strain evidence="1">CBS 102833</strain>
    </source>
</reference>
<gene>
    <name evidence="1" type="primary">MSU1</name>
    <name evidence="1" type="ORF">H4S07_006364</name>
</gene>
<dbReference type="Proteomes" id="UP001140096">
    <property type="component" value="Unassembled WGS sequence"/>
</dbReference>
<proteinExistence type="predicted"/>
<keyword evidence="1" id="KW-0540">Nuclease</keyword>
<dbReference type="EC" id="3.1.13.1" evidence="1"/>
<feature type="non-terminal residue" evidence="1">
    <location>
        <position position="1"/>
    </location>
</feature>
<organism evidence="1 2">
    <name type="scientific">Coemansia furcata</name>
    <dbReference type="NCBI Taxonomy" id="417177"/>
    <lineage>
        <taxon>Eukaryota</taxon>
        <taxon>Fungi</taxon>
        <taxon>Fungi incertae sedis</taxon>
        <taxon>Zoopagomycota</taxon>
        <taxon>Kickxellomycotina</taxon>
        <taxon>Kickxellomycetes</taxon>
        <taxon>Kickxellales</taxon>
        <taxon>Kickxellaceae</taxon>
        <taxon>Coemansia</taxon>
    </lineage>
</organism>
<comment type="caution">
    <text evidence="1">The sequence shown here is derived from an EMBL/GenBank/DDBJ whole genome shotgun (WGS) entry which is preliminary data.</text>
</comment>
<accession>A0ACC1KWH6</accession>
<keyword evidence="1" id="KW-0378">Hydrolase</keyword>
<name>A0ACC1KWH6_9FUNG</name>
<evidence type="ECO:0000313" key="2">
    <source>
        <dbReference type="Proteomes" id="UP001140096"/>
    </source>
</evidence>
<dbReference type="EMBL" id="JANBUP010003722">
    <property type="protein sequence ID" value="KAJ2795903.1"/>
    <property type="molecule type" value="Genomic_DNA"/>
</dbReference>